<evidence type="ECO:0000256" key="5">
    <source>
        <dbReference type="ARBA" id="ARBA00023136"/>
    </source>
</evidence>
<feature type="signal peptide" evidence="8">
    <location>
        <begin position="1"/>
        <end position="24"/>
    </location>
</feature>
<organism evidence="9 10">
    <name type="scientific">Pseudomonas wadenswilerensis</name>
    <dbReference type="NCBI Taxonomy" id="1785161"/>
    <lineage>
        <taxon>Bacteria</taxon>
        <taxon>Pseudomonadati</taxon>
        <taxon>Pseudomonadota</taxon>
        <taxon>Gammaproteobacteria</taxon>
        <taxon>Pseudomonadales</taxon>
        <taxon>Pseudomonadaceae</taxon>
        <taxon>Pseudomonas</taxon>
    </lineage>
</organism>
<dbReference type="Pfam" id="PF02321">
    <property type="entry name" value="OEP"/>
    <property type="match status" value="2"/>
</dbReference>
<evidence type="ECO:0000256" key="6">
    <source>
        <dbReference type="ARBA" id="ARBA00023237"/>
    </source>
</evidence>
<evidence type="ECO:0000256" key="8">
    <source>
        <dbReference type="SAM" id="SignalP"/>
    </source>
</evidence>
<keyword evidence="5 7" id="KW-0472">Membrane</keyword>
<dbReference type="InterPro" id="IPR003423">
    <property type="entry name" value="OMP_efflux"/>
</dbReference>
<feature type="chain" id="PRO_5016813866" description="Protein CyaE" evidence="8">
    <location>
        <begin position="25"/>
        <end position="454"/>
    </location>
</feature>
<dbReference type="EMBL" id="UIDD01000007">
    <property type="protein sequence ID" value="SUQ63546.1"/>
    <property type="molecule type" value="Genomic_DNA"/>
</dbReference>
<reference evidence="10" key="1">
    <citation type="submission" date="2018-07" db="EMBL/GenBank/DDBJ databases">
        <authorList>
            <person name="Blom J."/>
        </authorList>
    </citation>
    <scope>NUCLEOTIDE SEQUENCE [LARGE SCALE GENOMIC DNA]</scope>
    <source>
        <strain evidence="10">CCOS 864</strain>
    </source>
</reference>
<keyword evidence="3" id="KW-1134">Transmembrane beta strand</keyword>
<sequence length="454" mass="48882">MNHHLLRLCLAALLAVWRVAPGMAAEPLDACPGRLSPAEPLALSSAVAIALCADPEVREAWLSQLSSQASLDAEYSAYWPTVQAQASSGRASRKTRFDNFPEADSTLNTRTNSYGLNLSWVLYDFGLRAAKVEGARQLLNAASSSRVEKIQATVLDTSKAFYQVQANAALLEAKRSAESLAANSLKAATAKYQAGAGEQTDRLQAQATHDQAQLERVLAEGEYAAAQGALASALGLSPSAPLTLSAMNEPAGQEGEFMASVDALMAQAKAQHPAIEKARADWFATRAKADEARAEGRPKVSLFSSYQQEDTPIDQVSTRQQIETWSVGVQITVPIFDGFLSRRRARAADYEAGAREQALEQTERSVALNVWKSRQALDARTRALALSRSFVASAGQSHQVALGRYKAGVGSIIELLRAQNELAIAEQRRVESLVNWYTARLQLAADLGQLNGAL</sequence>
<dbReference type="GO" id="GO:0009279">
    <property type="term" value="C:cell outer membrane"/>
    <property type="evidence" value="ECO:0007669"/>
    <property type="project" value="UniProtKB-SubCell"/>
</dbReference>
<evidence type="ECO:0000313" key="9">
    <source>
        <dbReference type="EMBL" id="SUQ63546.1"/>
    </source>
</evidence>
<dbReference type="GO" id="GO:0031640">
    <property type="term" value="P:killing of cells of another organism"/>
    <property type="evidence" value="ECO:0007669"/>
    <property type="project" value="UniProtKB-KW"/>
</dbReference>
<dbReference type="PANTHER" id="PTHR30026:SF21">
    <property type="entry name" value="SLR1270 PROTEIN"/>
    <property type="match status" value="1"/>
</dbReference>
<dbReference type="RefSeq" id="WP_115087064.1">
    <property type="nucleotide sequence ID" value="NZ_CBCSFG010000014.1"/>
</dbReference>
<comment type="subcellular location">
    <subcellularLocation>
        <location evidence="7">Cell outer membrane</location>
        <topology evidence="7">Peripheral membrane protein</topology>
    </subcellularLocation>
</comment>
<accession>A0A380T206</accession>
<dbReference type="InterPro" id="IPR028351">
    <property type="entry name" value="CyaE"/>
</dbReference>
<dbReference type="PANTHER" id="PTHR30026">
    <property type="entry name" value="OUTER MEMBRANE PROTEIN TOLC"/>
    <property type="match status" value="1"/>
</dbReference>
<keyword evidence="4" id="KW-0812">Transmembrane</keyword>
<evidence type="ECO:0000256" key="7">
    <source>
        <dbReference type="PIRNR" id="PIRNR001892"/>
    </source>
</evidence>
<dbReference type="Proteomes" id="UP000255177">
    <property type="component" value="Unassembled WGS sequence"/>
</dbReference>
<keyword evidence="2 7" id="KW-0813">Transport</keyword>
<keyword evidence="7" id="KW-0354">Hemolysis</keyword>
<dbReference type="PIRSF" id="PIRSF001892">
    <property type="entry name" value="CyaE"/>
    <property type="match status" value="1"/>
</dbReference>
<dbReference type="AlphaFoldDB" id="A0A380T206"/>
<keyword evidence="8" id="KW-0732">Signal</keyword>
<evidence type="ECO:0000256" key="3">
    <source>
        <dbReference type="ARBA" id="ARBA00022452"/>
    </source>
</evidence>
<comment type="function">
    <text evidence="7">CyaE is necessary for transport of calmodulin-sensitive adenylate cyclase-hemolysin (cyclolysin).</text>
</comment>
<evidence type="ECO:0000313" key="10">
    <source>
        <dbReference type="Proteomes" id="UP000255177"/>
    </source>
</evidence>
<evidence type="ECO:0000256" key="4">
    <source>
        <dbReference type="ARBA" id="ARBA00022692"/>
    </source>
</evidence>
<name>A0A380T206_9PSED</name>
<dbReference type="Gene3D" id="1.20.1600.10">
    <property type="entry name" value="Outer membrane efflux proteins (OEP)"/>
    <property type="match status" value="1"/>
</dbReference>
<dbReference type="GO" id="GO:1990281">
    <property type="term" value="C:efflux pump complex"/>
    <property type="evidence" value="ECO:0007669"/>
    <property type="project" value="TreeGrafter"/>
</dbReference>
<gene>
    <name evidence="9" type="primary">cyaE</name>
    <name evidence="9" type="ORF">CCOS864_02998</name>
</gene>
<dbReference type="GO" id="GO:0015288">
    <property type="term" value="F:porin activity"/>
    <property type="evidence" value="ECO:0007669"/>
    <property type="project" value="TreeGrafter"/>
</dbReference>
<evidence type="ECO:0000256" key="1">
    <source>
        <dbReference type="ARBA" id="ARBA00007613"/>
    </source>
</evidence>
<keyword evidence="6 7" id="KW-0998">Cell outer membrane</keyword>
<dbReference type="InterPro" id="IPR051906">
    <property type="entry name" value="TolC-like"/>
</dbReference>
<evidence type="ECO:0000256" key="2">
    <source>
        <dbReference type="ARBA" id="ARBA00022448"/>
    </source>
</evidence>
<dbReference type="GO" id="GO:0015562">
    <property type="term" value="F:efflux transmembrane transporter activity"/>
    <property type="evidence" value="ECO:0007669"/>
    <property type="project" value="InterPro"/>
</dbReference>
<keyword evidence="7" id="KW-0204">Cytolysis</keyword>
<proteinExistence type="inferred from homology"/>
<protein>
    <recommendedName>
        <fullName evidence="7">Protein CyaE</fullName>
    </recommendedName>
</protein>
<dbReference type="SUPFAM" id="SSF56954">
    <property type="entry name" value="Outer membrane efflux proteins (OEP)"/>
    <property type="match status" value="1"/>
</dbReference>
<comment type="similarity">
    <text evidence="1 7">Belongs to the outer membrane factor (OMF) (TC 1.B.17) family.</text>
</comment>
<keyword evidence="10" id="KW-1185">Reference proteome</keyword>